<proteinExistence type="predicted"/>
<feature type="region of interest" description="Disordered" evidence="1">
    <location>
        <begin position="602"/>
        <end position="624"/>
    </location>
</feature>
<comment type="caution">
    <text evidence="2">The sequence shown here is derived from an EMBL/GenBank/DDBJ whole genome shotgun (WGS) entry which is preliminary data.</text>
</comment>
<feature type="region of interest" description="Disordered" evidence="1">
    <location>
        <begin position="389"/>
        <end position="432"/>
    </location>
</feature>
<keyword evidence="3" id="KW-1185">Reference proteome</keyword>
<feature type="compositionally biased region" description="Polar residues" evidence="1">
    <location>
        <begin position="460"/>
        <end position="470"/>
    </location>
</feature>
<organism evidence="2 3">
    <name type="scientific">Collybia nuda</name>
    <dbReference type="NCBI Taxonomy" id="64659"/>
    <lineage>
        <taxon>Eukaryota</taxon>
        <taxon>Fungi</taxon>
        <taxon>Dikarya</taxon>
        <taxon>Basidiomycota</taxon>
        <taxon>Agaricomycotina</taxon>
        <taxon>Agaricomycetes</taxon>
        <taxon>Agaricomycetidae</taxon>
        <taxon>Agaricales</taxon>
        <taxon>Tricholomatineae</taxon>
        <taxon>Clitocybaceae</taxon>
        <taxon>Collybia</taxon>
    </lineage>
</organism>
<feature type="compositionally biased region" description="Basic and acidic residues" evidence="1">
    <location>
        <begin position="609"/>
        <end position="624"/>
    </location>
</feature>
<dbReference type="EMBL" id="MU150274">
    <property type="protein sequence ID" value="KAF9462188.1"/>
    <property type="molecule type" value="Genomic_DNA"/>
</dbReference>
<feature type="compositionally biased region" description="Basic residues" evidence="1">
    <location>
        <begin position="410"/>
        <end position="425"/>
    </location>
</feature>
<sequence length="662" mass="74408">MNHSMSITIATSAGTITNSTLKTLQIAQSIIAHRREFKSSNGDTPHYIRYQGYGDPPPSIGQPGDIFVDMSPNTHRLFVRYHEWQEWYGVYRSTSYPTGGPSFQFQHPKDKSRTIWCSPTDVTWYKKNSFYRSRMRLFTLDAYAGRSFVPAHDLLSNSAILSLKSITGKQVGVRANDRLREQEIFVLNNEGAQIQQRRIVGPALITEIPLSDPVILASTSRYTQSDIQSVMQRQVSTSLHTLSHEQQANGYGVFSIHKRSFKSPYLNSPTKVIAYVQYRGLGTPSTNLGNQGDLFIDKSPNAYRVFVRYDDWLEWPGIYSTAGLAEDPHDGTFLHPEDPTHIVWCTDFDVTWFKATLIRNSKVQHFAAEPTNTSFISAHNLISRSIMRTQSPSKRILSGASGTGGDPQTKKRKISEKKSPSKYHAPRNGPSSLAELQVTTTPHHHLVAGQSAGPSPGPPVNTSNTPSSHFLSPHPSAGGIIDAPGCESRESSINPMDPSSENITIPTTSSDLESSPTSPPHSGTGITTPPPKNEPTEEILPANITEAVEGAEQAQRLKEIHRKRMGRYQSRRQELVQSELEVAAQEQQLLEAERQMKERLEAARQNALKRREENRHREEELRKEKEELVACEEEVFQWEQAIKRRKELVAKMENMIKRMDES</sequence>
<evidence type="ECO:0000313" key="3">
    <source>
        <dbReference type="Proteomes" id="UP000807353"/>
    </source>
</evidence>
<feature type="region of interest" description="Disordered" evidence="1">
    <location>
        <begin position="446"/>
        <end position="537"/>
    </location>
</feature>
<name>A0A9P6CIU7_9AGAR</name>
<feature type="compositionally biased region" description="Polar residues" evidence="1">
    <location>
        <begin position="491"/>
        <end position="513"/>
    </location>
</feature>
<evidence type="ECO:0000256" key="1">
    <source>
        <dbReference type="SAM" id="MobiDB-lite"/>
    </source>
</evidence>
<dbReference type="AlphaFoldDB" id="A0A9P6CIU7"/>
<dbReference type="Proteomes" id="UP000807353">
    <property type="component" value="Unassembled WGS sequence"/>
</dbReference>
<accession>A0A9P6CIU7</accession>
<dbReference type="OrthoDB" id="3067611at2759"/>
<reference evidence="2" key="1">
    <citation type="submission" date="2020-11" db="EMBL/GenBank/DDBJ databases">
        <authorList>
            <consortium name="DOE Joint Genome Institute"/>
            <person name="Ahrendt S."/>
            <person name="Riley R."/>
            <person name="Andreopoulos W."/>
            <person name="Labutti K."/>
            <person name="Pangilinan J."/>
            <person name="Ruiz-Duenas F.J."/>
            <person name="Barrasa J.M."/>
            <person name="Sanchez-Garcia M."/>
            <person name="Camarero S."/>
            <person name="Miyauchi S."/>
            <person name="Serrano A."/>
            <person name="Linde D."/>
            <person name="Babiker R."/>
            <person name="Drula E."/>
            <person name="Ayuso-Fernandez I."/>
            <person name="Pacheco R."/>
            <person name="Padilla G."/>
            <person name="Ferreira P."/>
            <person name="Barriuso J."/>
            <person name="Kellner H."/>
            <person name="Castanera R."/>
            <person name="Alfaro M."/>
            <person name="Ramirez L."/>
            <person name="Pisabarro A.G."/>
            <person name="Kuo A."/>
            <person name="Tritt A."/>
            <person name="Lipzen A."/>
            <person name="He G."/>
            <person name="Yan M."/>
            <person name="Ng V."/>
            <person name="Cullen D."/>
            <person name="Martin F."/>
            <person name="Rosso M.-N."/>
            <person name="Henrissat B."/>
            <person name="Hibbett D."/>
            <person name="Martinez A.T."/>
            <person name="Grigoriev I.V."/>
        </authorList>
    </citation>
    <scope>NUCLEOTIDE SEQUENCE</scope>
    <source>
        <strain evidence="2">CBS 247.69</strain>
    </source>
</reference>
<evidence type="ECO:0000313" key="2">
    <source>
        <dbReference type="EMBL" id="KAF9462188.1"/>
    </source>
</evidence>
<feature type="compositionally biased region" description="Low complexity" evidence="1">
    <location>
        <begin position="514"/>
        <end position="527"/>
    </location>
</feature>
<protein>
    <submittedName>
        <fullName evidence="2">Uncharacterized protein</fullName>
    </submittedName>
</protein>
<gene>
    <name evidence="2" type="ORF">BDZ94DRAFT_1309838</name>
</gene>